<organism evidence="1 2">
    <name type="scientific">Gordonia spumicola</name>
    <dbReference type="NCBI Taxonomy" id="589161"/>
    <lineage>
        <taxon>Bacteria</taxon>
        <taxon>Bacillati</taxon>
        <taxon>Actinomycetota</taxon>
        <taxon>Actinomycetes</taxon>
        <taxon>Mycobacteriales</taxon>
        <taxon>Gordoniaceae</taxon>
        <taxon>Gordonia</taxon>
    </lineage>
</organism>
<dbReference type="Pfam" id="PF24596">
    <property type="entry name" value="DUF7620"/>
    <property type="match status" value="1"/>
</dbReference>
<dbReference type="Proteomes" id="UP000444960">
    <property type="component" value="Unassembled WGS sequence"/>
</dbReference>
<proteinExistence type="predicted"/>
<evidence type="ECO:0000313" key="1">
    <source>
        <dbReference type="EMBL" id="GEE00170.1"/>
    </source>
</evidence>
<gene>
    <name evidence="1" type="ORF">nbrc107696_06160</name>
</gene>
<protein>
    <submittedName>
        <fullName evidence="1">Uncharacterized protein</fullName>
    </submittedName>
</protein>
<sequence>MRWPWSCEGSPPEVEHAREAADLAEQKRDAIHARGPEAFALAAKGREQRARNHFGESIDLAMKRRHA</sequence>
<evidence type="ECO:0000313" key="2">
    <source>
        <dbReference type="Proteomes" id="UP000444960"/>
    </source>
</evidence>
<keyword evidence="2" id="KW-1185">Reference proteome</keyword>
<accession>A0A7I9V556</accession>
<reference evidence="2" key="1">
    <citation type="submission" date="2019-06" db="EMBL/GenBank/DDBJ databases">
        <title>Gordonia isolated from sludge of a wastewater treatment plant.</title>
        <authorList>
            <person name="Tamura T."/>
            <person name="Aoyama K."/>
            <person name="Kang Y."/>
            <person name="Saito S."/>
            <person name="Akiyama N."/>
            <person name="Yazawa K."/>
            <person name="Gonoi T."/>
            <person name="Mikami Y."/>
        </authorList>
    </citation>
    <scope>NUCLEOTIDE SEQUENCE [LARGE SCALE GENOMIC DNA]</scope>
    <source>
        <strain evidence="2">NBRC 107696</strain>
    </source>
</reference>
<dbReference type="InterPro" id="IPR056037">
    <property type="entry name" value="DUF7620"/>
</dbReference>
<dbReference type="EMBL" id="BJOV01000002">
    <property type="protein sequence ID" value="GEE00170.1"/>
    <property type="molecule type" value="Genomic_DNA"/>
</dbReference>
<dbReference type="AlphaFoldDB" id="A0A7I9V556"/>
<name>A0A7I9V556_9ACTN</name>
<comment type="caution">
    <text evidence="1">The sequence shown here is derived from an EMBL/GenBank/DDBJ whole genome shotgun (WGS) entry which is preliminary data.</text>
</comment>